<evidence type="ECO:0000256" key="1">
    <source>
        <dbReference type="SAM" id="Phobius"/>
    </source>
</evidence>
<keyword evidence="3" id="KW-1185">Reference proteome</keyword>
<feature type="non-terminal residue" evidence="2">
    <location>
        <position position="1"/>
    </location>
</feature>
<organism evidence="2 3">
    <name type="scientific">Iphiclides podalirius</name>
    <name type="common">scarce swallowtail</name>
    <dbReference type="NCBI Taxonomy" id="110791"/>
    <lineage>
        <taxon>Eukaryota</taxon>
        <taxon>Metazoa</taxon>
        <taxon>Ecdysozoa</taxon>
        <taxon>Arthropoda</taxon>
        <taxon>Hexapoda</taxon>
        <taxon>Insecta</taxon>
        <taxon>Pterygota</taxon>
        <taxon>Neoptera</taxon>
        <taxon>Endopterygota</taxon>
        <taxon>Lepidoptera</taxon>
        <taxon>Glossata</taxon>
        <taxon>Ditrysia</taxon>
        <taxon>Papilionoidea</taxon>
        <taxon>Papilionidae</taxon>
        <taxon>Papilioninae</taxon>
        <taxon>Iphiclides</taxon>
    </lineage>
</organism>
<keyword evidence="1" id="KW-1133">Transmembrane helix</keyword>
<protein>
    <submittedName>
        <fullName evidence="2">Uncharacterized protein</fullName>
    </submittedName>
</protein>
<sequence>MGVRASVPASRRQGCHRRASARHAFGVANLSSRCPLKPPPPPTNAPSLSMFLRNSMESISKYKKTCRTIIGASTLLLFSPINLFYVLLL</sequence>
<accession>A0ABN8I3F4</accession>
<gene>
    <name evidence="2" type="ORF">IPOD504_LOCUS4827</name>
</gene>
<dbReference type="EMBL" id="OW152828">
    <property type="protein sequence ID" value="CAH2044871.1"/>
    <property type="molecule type" value="Genomic_DNA"/>
</dbReference>
<keyword evidence="1" id="KW-0812">Transmembrane</keyword>
<dbReference type="Proteomes" id="UP000837857">
    <property type="component" value="Chromosome 16"/>
</dbReference>
<reference evidence="2" key="1">
    <citation type="submission" date="2022-03" db="EMBL/GenBank/DDBJ databases">
        <authorList>
            <person name="Martin H S."/>
        </authorList>
    </citation>
    <scope>NUCLEOTIDE SEQUENCE</scope>
</reference>
<name>A0ABN8I3F4_9NEOP</name>
<evidence type="ECO:0000313" key="3">
    <source>
        <dbReference type="Proteomes" id="UP000837857"/>
    </source>
</evidence>
<proteinExistence type="predicted"/>
<feature type="transmembrane region" description="Helical" evidence="1">
    <location>
        <begin position="69"/>
        <end position="88"/>
    </location>
</feature>
<evidence type="ECO:0000313" key="2">
    <source>
        <dbReference type="EMBL" id="CAH2044871.1"/>
    </source>
</evidence>
<keyword evidence="1" id="KW-0472">Membrane</keyword>